<evidence type="ECO:0000256" key="2">
    <source>
        <dbReference type="ARBA" id="ARBA00012438"/>
    </source>
</evidence>
<proteinExistence type="predicted"/>
<evidence type="ECO:0000256" key="5">
    <source>
        <dbReference type="ARBA" id="ARBA00023012"/>
    </source>
</evidence>
<dbReference type="GO" id="GO:0000160">
    <property type="term" value="P:phosphorelay signal transduction system"/>
    <property type="evidence" value="ECO:0007669"/>
    <property type="project" value="UniProtKB-KW"/>
</dbReference>
<dbReference type="PANTHER" id="PTHR24421:SF10">
    <property type="entry name" value="NITRATE_NITRITE SENSOR PROTEIN NARQ"/>
    <property type="match status" value="1"/>
</dbReference>
<reference evidence="9 10" key="1">
    <citation type="submission" date="2018-09" db="EMBL/GenBank/DDBJ databases">
        <title>Genomic Encyclopedia of Archaeal and Bacterial Type Strains, Phase II (KMG-II): from individual species to whole genera.</title>
        <authorList>
            <person name="Goeker M."/>
        </authorList>
    </citation>
    <scope>NUCLEOTIDE SEQUENCE [LARGE SCALE GENOMIC DNA]</scope>
    <source>
        <strain evidence="9 10">DSM 21950</strain>
    </source>
</reference>
<dbReference type="OrthoDB" id="9778366at2"/>
<dbReference type="InterPro" id="IPR036890">
    <property type="entry name" value="HATPase_C_sf"/>
</dbReference>
<dbReference type="Proteomes" id="UP000284531">
    <property type="component" value="Unassembled WGS sequence"/>
</dbReference>
<organism evidence="9 10">
    <name type="scientific">Marinifilum flexuosum</name>
    <dbReference type="NCBI Taxonomy" id="1117708"/>
    <lineage>
        <taxon>Bacteria</taxon>
        <taxon>Pseudomonadati</taxon>
        <taxon>Bacteroidota</taxon>
        <taxon>Bacteroidia</taxon>
        <taxon>Marinilabiliales</taxon>
        <taxon>Marinifilaceae</taxon>
    </lineage>
</organism>
<keyword evidence="3" id="KW-0808">Transferase</keyword>
<dbReference type="InterPro" id="IPR019734">
    <property type="entry name" value="TPR_rpt"/>
</dbReference>
<dbReference type="RefSeq" id="WP_120238082.1">
    <property type="nucleotide sequence ID" value="NZ_RAPQ01000008.1"/>
</dbReference>
<dbReference type="InterPro" id="IPR011990">
    <property type="entry name" value="TPR-like_helical_dom_sf"/>
</dbReference>
<keyword evidence="7" id="KW-0812">Transmembrane</keyword>
<dbReference type="InterPro" id="IPR005467">
    <property type="entry name" value="His_kinase_dom"/>
</dbReference>
<feature type="domain" description="Histidine kinase" evidence="8">
    <location>
        <begin position="645"/>
        <end position="823"/>
    </location>
</feature>
<dbReference type="PANTHER" id="PTHR24421">
    <property type="entry name" value="NITRATE/NITRITE SENSOR PROTEIN NARX-RELATED"/>
    <property type="match status" value="1"/>
</dbReference>
<dbReference type="InterPro" id="IPR050482">
    <property type="entry name" value="Sensor_HK_TwoCompSys"/>
</dbReference>
<dbReference type="EC" id="2.7.13.3" evidence="2"/>
<keyword evidence="4" id="KW-0418">Kinase</keyword>
<gene>
    <name evidence="9" type="ORF">BXY64_0150</name>
</gene>
<protein>
    <recommendedName>
        <fullName evidence="2">histidine kinase</fullName>
        <ecNumber evidence="2">2.7.13.3</ecNumber>
    </recommendedName>
</protein>
<evidence type="ECO:0000256" key="7">
    <source>
        <dbReference type="SAM" id="Phobius"/>
    </source>
</evidence>
<dbReference type="SUPFAM" id="SSF48452">
    <property type="entry name" value="TPR-like"/>
    <property type="match status" value="2"/>
</dbReference>
<dbReference type="Gene3D" id="3.30.565.10">
    <property type="entry name" value="Histidine kinase-like ATPase, C-terminal domain"/>
    <property type="match status" value="1"/>
</dbReference>
<dbReference type="SUPFAM" id="SSF55874">
    <property type="entry name" value="ATPase domain of HSP90 chaperone/DNA topoisomerase II/histidine kinase"/>
    <property type="match status" value="1"/>
</dbReference>
<comment type="caution">
    <text evidence="9">The sequence shown here is derived from an EMBL/GenBank/DDBJ whole genome shotgun (WGS) entry which is preliminary data.</text>
</comment>
<keyword evidence="6" id="KW-0175">Coiled coil</keyword>
<feature type="coiled-coil region" evidence="6">
    <location>
        <begin position="558"/>
        <end position="649"/>
    </location>
</feature>
<evidence type="ECO:0000259" key="8">
    <source>
        <dbReference type="PROSITE" id="PS50109"/>
    </source>
</evidence>
<dbReference type="AlphaFoldDB" id="A0A419X6C7"/>
<evidence type="ECO:0000313" key="10">
    <source>
        <dbReference type="Proteomes" id="UP000284531"/>
    </source>
</evidence>
<sequence length="823" mass="93903">MNHSLSLKAVVLFIGLFPAILFAQQPNIKSLNESLSKAENLSDTIKIRGNYAIKIFSKDQERGIKLLKENTSIETHGDEKLIKLKGDCFLALADIYKRIDLDTCLMYSDSAINILDKYKMRALTHAVSIKAEVLYRGKDEKEKACDLMKKAVAESQFVIDKMKLRGSWANYVKLDDPLEGIRIAKANTQLKSAPDTALFIQYKGMSYRLIAQCYESIDANKCLQYTDSAIHVLESSTYTEALLNALTDKSSILATLGKTKESLKTYEYAFTKIDSTVSKSSINYIKACYANTLLLTGEIQKSIKISEEIVQYYDQTKRYHNAVEGMRIMSGSYRGIDVYKAISIIYEAIEYAKTHQLPAERNFSLYHSLGCYYEDLGDLENAKKYYRYSIECSRKCNRFSTEALASSSLACVYYKEKNIQKAEILYKEAIEIGKKVGYDSAIGEALLGLGRIYAEKKEYSKAQTYMHNALTKFVRTDIEENVVETRIALANLLKDRRDFINAKKHIIKALQSCNNLKSKIQFYKSYKLLSEIYDEENDTGQSLRYLKKSVLYKDSVFMDEKRTEINRLETKYETEKKEQQIELLEVTTQNQQLSLDKAEQERNMMFAGLGLLVLLVVPVGFYTRQRNKNKVLEARINSENKECTRIAKELHDSVSGSLTTIRYLLESGTEGNSLVENIESVSKEVRGISHKLNMSALANQGIKEAVYDALMLNQFPKDIQLAINMPEGFEVKDFEVKINFIRILQELVQNTIKYAEASSVEISFEQEKQNIVLTYQDNGKGCDMEQISLGNGLRNIKDRVKYIKGTLEFDSQPDNGFYCCIKI</sequence>
<dbReference type="Pfam" id="PF02518">
    <property type="entry name" value="HATPase_c"/>
    <property type="match status" value="1"/>
</dbReference>
<evidence type="ECO:0000313" key="9">
    <source>
        <dbReference type="EMBL" id="RKE03159.1"/>
    </source>
</evidence>
<accession>A0A419X6C7</accession>
<dbReference type="Pfam" id="PF13181">
    <property type="entry name" value="TPR_8"/>
    <property type="match status" value="1"/>
</dbReference>
<dbReference type="PROSITE" id="PS50109">
    <property type="entry name" value="HIS_KIN"/>
    <property type="match status" value="1"/>
</dbReference>
<dbReference type="GO" id="GO:0004673">
    <property type="term" value="F:protein histidine kinase activity"/>
    <property type="evidence" value="ECO:0007669"/>
    <property type="project" value="UniProtKB-EC"/>
</dbReference>
<evidence type="ECO:0000256" key="4">
    <source>
        <dbReference type="ARBA" id="ARBA00022777"/>
    </source>
</evidence>
<dbReference type="Gene3D" id="1.25.40.10">
    <property type="entry name" value="Tetratricopeptide repeat domain"/>
    <property type="match status" value="1"/>
</dbReference>
<dbReference type="InterPro" id="IPR003594">
    <property type="entry name" value="HATPase_dom"/>
</dbReference>
<dbReference type="SMART" id="SM00028">
    <property type="entry name" value="TPR"/>
    <property type="match status" value="5"/>
</dbReference>
<evidence type="ECO:0000256" key="1">
    <source>
        <dbReference type="ARBA" id="ARBA00000085"/>
    </source>
</evidence>
<comment type="catalytic activity">
    <reaction evidence="1">
        <text>ATP + protein L-histidine = ADP + protein N-phospho-L-histidine.</text>
        <dbReference type="EC" id="2.7.13.3"/>
    </reaction>
</comment>
<keyword evidence="7" id="KW-1133">Transmembrane helix</keyword>
<dbReference type="EMBL" id="RAPQ01000008">
    <property type="protein sequence ID" value="RKE03159.1"/>
    <property type="molecule type" value="Genomic_DNA"/>
</dbReference>
<evidence type="ECO:0000256" key="3">
    <source>
        <dbReference type="ARBA" id="ARBA00022679"/>
    </source>
</evidence>
<name>A0A419X6C7_9BACT</name>
<keyword evidence="7" id="KW-0472">Membrane</keyword>
<keyword evidence="10" id="KW-1185">Reference proteome</keyword>
<keyword evidence="5" id="KW-0902">Two-component regulatory system</keyword>
<feature type="transmembrane region" description="Helical" evidence="7">
    <location>
        <begin position="604"/>
        <end position="622"/>
    </location>
</feature>
<dbReference type="CDD" id="cd16917">
    <property type="entry name" value="HATPase_UhpB-NarQ-NarX-like"/>
    <property type="match status" value="1"/>
</dbReference>
<evidence type="ECO:0000256" key="6">
    <source>
        <dbReference type="SAM" id="Coils"/>
    </source>
</evidence>